<keyword evidence="5 9" id="KW-0547">Nucleotide-binding</keyword>
<keyword evidence="1 9" id="KW-0963">Cytoplasm</keyword>
<dbReference type="GO" id="GO:0002101">
    <property type="term" value="P:tRNA wobble cytosine modification"/>
    <property type="evidence" value="ECO:0007669"/>
    <property type="project" value="UniProtKB-UniRule"/>
</dbReference>
<dbReference type="Proteomes" id="UP000198519">
    <property type="component" value="Unassembled WGS sequence"/>
</dbReference>
<evidence type="ECO:0000256" key="1">
    <source>
        <dbReference type="ARBA" id="ARBA00022490"/>
    </source>
</evidence>
<evidence type="ECO:0000256" key="8">
    <source>
        <dbReference type="ARBA" id="ARBA00023315"/>
    </source>
</evidence>
<dbReference type="Gene3D" id="1.20.120.890">
    <property type="entry name" value="tRNA(Met) cytidine acetyltransferase, tail domain"/>
    <property type="match status" value="1"/>
</dbReference>
<comment type="caution">
    <text evidence="9">Lacks conserved residue(s) required for the propagation of feature annotation.</text>
</comment>
<evidence type="ECO:0000256" key="9">
    <source>
        <dbReference type="HAMAP-Rule" id="MF_01886"/>
    </source>
</evidence>
<keyword evidence="6 9" id="KW-0067">ATP-binding</keyword>
<sequence>MTDASAQAAWGQFQRQLRQLGQRRLVLLEGERQNSIAWLRTVLPALAGDTRLWIGAELPEPALDLVPVSANRARQWLGRETDVLVWDGWAGNPPDGLAAFSGTLNAGGLWFWLVPPLAQWGRFADPDYERTGLGEASDHPFARRLAKLLGANSTVIRIDSDSRQGTVLPELGEPAEATGGFTPGASAEQRQLVSAIVRTGQGRRRRPLVITADRGRGKSAALGLAAIELLQAGRQQVVVTAPSPEAVATLMRHAREAAGDLAEAGHGEHELVLRSGSSLRFWALDELLRQRPTAEVVLVDEAAAIPANQLREILLGWPRCVFASTIHGYEGAGRGFSIRFRSVLDQHTPQWQAFTLATPIRWAAGDPLEQLTADLFLLDASSSDAPCPGDWQLERWDPAEATETELAQAFGLLVDAHYRTTPGDLRQWLDDPQAVSWRVTCAGRPVAVLWASAEGGLTEALAEAVAMGRRRVRGHLLPQSLASHSGFADAARLRVLRVVRVAVRDDCRRQGLGQKLVRAAEDYAREVGLDAIGTSYGASDDLLTFWQNCGLPLVRLGVHREASSGEYTVQRLRGLTETGRDLEHRISQRFAEHWPVLVPTVWPELASSLVLTVTAQLPPGGDLSVQDRADLLAFAEGFRGFELTLPVLKRFSGCAGVVGCMAQNPSAQLWSRAVLQGWSWRRLQVAGDCRGRKEGEQQLRVLVKETLELVNRSI</sequence>
<dbReference type="PANTHER" id="PTHR10925:SF5">
    <property type="entry name" value="RNA CYTIDINE ACETYLTRANSFERASE"/>
    <property type="match status" value="1"/>
</dbReference>
<protein>
    <recommendedName>
        <fullName evidence="9">tRNA(Met) cytidine acetyltransferase TmcA</fullName>
        <ecNumber evidence="9">2.3.1.193</ecNumber>
    </recommendedName>
</protein>
<keyword evidence="3 9" id="KW-0808">Transferase</keyword>
<feature type="binding site" evidence="9">
    <location>
        <position position="189"/>
    </location>
    <ligand>
        <name>ATP</name>
        <dbReference type="ChEBI" id="CHEBI:30616"/>
    </ligand>
</feature>
<gene>
    <name evidence="9" type="primary">tmcA</name>
    <name evidence="11" type="ORF">SAMN04487963_0327</name>
</gene>
<dbReference type="HAMAP" id="MF_01886">
    <property type="entry name" value="tRNA_acetyltr_TmcA"/>
    <property type="match status" value="1"/>
</dbReference>
<dbReference type="Pfam" id="PF08351">
    <property type="entry name" value="TmcA_N"/>
    <property type="match status" value="1"/>
</dbReference>
<keyword evidence="4 9" id="KW-0819">tRNA processing</keyword>
<dbReference type="InterPro" id="IPR027417">
    <property type="entry name" value="P-loop_NTPase"/>
</dbReference>
<dbReference type="PROSITE" id="PS51186">
    <property type="entry name" value="GNAT"/>
    <property type="match status" value="1"/>
</dbReference>
<evidence type="ECO:0000259" key="10">
    <source>
        <dbReference type="PROSITE" id="PS51186"/>
    </source>
</evidence>
<dbReference type="Gene3D" id="3.40.50.11040">
    <property type="match status" value="1"/>
</dbReference>
<dbReference type="InterPro" id="IPR016181">
    <property type="entry name" value="Acyl_CoA_acyltransferase"/>
</dbReference>
<evidence type="ECO:0000313" key="12">
    <source>
        <dbReference type="Proteomes" id="UP000198519"/>
    </source>
</evidence>
<dbReference type="Pfam" id="PF05127">
    <property type="entry name" value="NAT10_TcmA_helicase"/>
    <property type="match status" value="1"/>
</dbReference>
<dbReference type="EMBL" id="FOUE01000001">
    <property type="protein sequence ID" value="SFL87070.1"/>
    <property type="molecule type" value="Genomic_DNA"/>
</dbReference>
<name>A0A1I4L7Y8_9GAMM</name>
<reference evidence="12" key="1">
    <citation type="submission" date="2016-10" db="EMBL/GenBank/DDBJ databases">
        <authorList>
            <person name="Varghese N."/>
            <person name="Submissions S."/>
        </authorList>
    </citation>
    <scope>NUCLEOTIDE SEQUENCE [LARGE SCALE GENOMIC DNA]</scope>
    <source>
        <strain evidence="12">CGMCC 1.7061</strain>
    </source>
</reference>
<dbReference type="Gene3D" id="3.40.50.300">
    <property type="entry name" value="P-loop containing nucleotide triphosphate hydrolases"/>
    <property type="match status" value="1"/>
</dbReference>
<evidence type="ECO:0000256" key="4">
    <source>
        <dbReference type="ARBA" id="ARBA00022694"/>
    </source>
</evidence>
<dbReference type="Gene3D" id="3.40.630.30">
    <property type="match status" value="1"/>
</dbReference>
<dbReference type="GO" id="GO:1990883">
    <property type="term" value="F:18S rRNA cytidine N-acetyltransferase activity"/>
    <property type="evidence" value="ECO:0007669"/>
    <property type="project" value="TreeGrafter"/>
</dbReference>
<keyword evidence="2 9" id="KW-0820">tRNA-binding</keyword>
<evidence type="ECO:0000256" key="6">
    <source>
        <dbReference type="ARBA" id="ARBA00022840"/>
    </source>
</evidence>
<dbReference type="GO" id="GO:0005524">
    <property type="term" value="F:ATP binding"/>
    <property type="evidence" value="ECO:0007669"/>
    <property type="project" value="UniProtKB-UniRule"/>
</dbReference>
<dbReference type="GO" id="GO:0051392">
    <property type="term" value="F:tRNA cytidine N4-acetyltransferase activity"/>
    <property type="evidence" value="ECO:0007669"/>
    <property type="project" value="UniProtKB-UniRule"/>
</dbReference>
<feature type="binding site" evidence="9">
    <location>
        <begin position="501"/>
        <end position="503"/>
    </location>
    <ligand>
        <name>acetyl-CoA</name>
        <dbReference type="ChEBI" id="CHEBI:57288"/>
    </ligand>
</feature>
<dbReference type="EC" id="2.3.1.193" evidence="9"/>
<feature type="binding site" evidence="9">
    <location>
        <position position="361"/>
    </location>
    <ligand>
        <name>ATP</name>
        <dbReference type="ChEBI" id="CHEBI:30616"/>
    </ligand>
</feature>
<dbReference type="SUPFAM" id="SSF55729">
    <property type="entry name" value="Acyl-CoA N-acyltransferases (Nat)"/>
    <property type="match status" value="1"/>
</dbReference>
<organism evidence="11 12">
    <name type="scientific">Marinobacter zhejiangensis</name>
    <dbReference type="NCBI Taxonomy" id="488535"/>
    <lineage>
        <taxon>Bacteria</taxon>
        <taxon>Pseudomonadati</taxon>
        <taxon>Pseudomonadota</taxon>
        <taxon>Gammaproteobacteria</taxon>
        <taxon>Pseudomonadales</taxon>
        <taxon>Marinobacteraceae</taxon>
        <taxon>Marinobacter</taxon>
    </lineage>
</organism>
<dbReference type="SUPFAM" id="SSF52540">
    <property type="entry name" value="P-loop containing nucleoside triphosphate hydrolases"/>
    <property type="match status" value="1"/>
</dbReference>
<evidence type="ECO:0000256" key="5">
    <source>
        <dbReference type="ARBA" id="ARBA00022741"/>
    </source>
</evidence>
<dbReference type="GO" id="GO:0000049">
    <property type="term" value="F:tRNA binding"/>
    <property type="evidence" value="ECO:0007669"/>
    <property type="project" value="UniProtKB-UniRule"/>
</dbReference>
<accession>A0A1I4L7Y8</accession>
<dbReference type="CDD" id="cd04301">
    <property type="entry name" value="NAT_SF"/>
    <property type="match status" value="1"/>
</dbReference>
<dbReference type="InterPro" id="IPR024914">
    <property type="entry name" value="tRNA_acetyltr_TmcA"/>
</dbReference>
<dbReference type="PANTHER" id="PTHR10925">
    <property type="entry name" value="N-ACETYLTRANSFERASE 10"/>
    <property type="match status" value="1"/>
</dbReference>
<dbReference type="GO" id="GO:1904812">
    <property type="term" value="P:rRNA acetylation involved in maturation of SSU-rRNA"/>
    <property type="evidence" value="ECO:0007669"/>
    <property type="project" value="TreeGrafter"/>
</dbReference>
<dbReference type="InterPro" id="IPR032672">
    <property type="entry name" value="TmcA/NAT10/Kre33"/>
</dbReference>
<dbReference type="STRING" id="488535.SAMN04487963_0327"/>
<keyword evidence="12" id="KW-1185">Reference proteome</keyword>
<proteinExistence type="inferred from homology"/>
<dbReference type="AlphaFoldDB" id="A0A1I4L7Y8"/>
<dbReference type="GO" id="GO:0051391">
    <property type="term" value="P:tRNA acetylation"/>
    <property type="evidence" value="ECO:0007669"/>
    <property type="project" value="UniProtKB-UniRule"/>
</dbReference>
<feature type="domain" description="N-acetyltransferase" evidence="10">
    <location>
        <begin position="396"/>
        <end position="599"/>
    </location>
</feature>
<keyword evidence="7 9" id="KW-0694">RNA-binding</keyword>
<dbReference type="InterPro" id="IPR000182">
    <property type="entry name" value="GNAT_dom"/>
</dbReference>
<evidence type="ECO:0000256" key="7">
    <source>
        <dbReference type="ARBA" id="ARBA00022884"/>
    </source>
</evidence>
<dbReference type="OrthoDB" id="5578851at2"/>
<comment type="similarity">
    <text evidence="9">Belongs to the TmcA family.</text>
</comment>
<dbReference type="RefSeq" id="WP_092020152.1">
    <property type="nucleotide sequence ID" value="NZ_FOUE01000001.1"/>
</dbReference>
<comment type="catalytic activity">
    <reaction evidence="9">
        <text>cytidine(34) in elongator tRNA(Met) + acetyl-CoA + ATP + H2O = N(4)-acetylcytidine(34) in elongator tRNA(Met) + ADP + phosphate + CoA + H(+)</text>
        <dbReference type="Rhea" id="RHEA:43788"/>
        <dbReference type="Rhea" id="RHEA-COMP:10693"/>
        <dbReference type="Rhea" id="RHEA-COMP:10694"/>
        <dbReference type="ChEBI" id="CHEBI:15377"/>
        <dbReference type="ChEBI" id="CHEBI:15378"/>
        <dbReference type="ChEBI" id="CHEBI:30616"/>
        <dbReference type="ChEBI" id="CHEBI:43474"/>
        <dbReference type="ChEBI" id="CHEBI:57287"/>
        <dbReference type="ChEBI" id="CHEBI:57288"/>
        <dbReference type="ChEBI" id="CHEBI:74900"/>
        <dbReference type="ChEBI" id="CHEBI:82748"/>
        <dbReference type="ChEBI" id="CHEBI:456216"/>
        <dbReference type="EC" id="2.3.1.193"/>
    </reaction>
</comment>
<keyword evidence="8 9" id="KW-0012">Acyltransferase</keyword>
<dbReference type="InterPro" id="IPR038321">
    <property type="entry name" value="TmcA_C_sf"/>
</dbReference>
<comment type="function">
    <text evidence="9">Catalyzes the formation of N(4)-acetylcytidine (ac(4)C) at the wobble position of tRNA(Met), by using acetyl-CoA as an acetyl donor and ATP (or GTP).</text>
</comment>
<dbReference type="Pfam" id="PF13718">
    <property type="entry name" value="GNAT_acetyltr_2"/>
    <property type="match status" value="1"/>
</dbReference>
<dbReference type="InterPro" id="IPR013562">
    <property type="entry name" value="TmcA/NAT10_N"/>
</dbReference>
<dbReference type="GO" id="GO:0005737">
    <property type="term" value="C:cytoplasm"/>
    <property type="evidence" value="ECO:0007669"/>
    <property type="project" value="UniProtKB-SubCell"/>
</dbReference>
<dbReference type="InterPro" id="IPR007807">
    <property type="entry name" value="TcmA/NAT10_helicase"/>
</dbReference>
<evidence type="ECO:0000256" key="3">
    <source>
        <dbReference type="ARBA" id="ARBA00022679"/>
    </source>
</evidence>
<evidence type="ECO:0000256" key="2">
    <source>
        <dbReference type="ARBA" id="ARBA00022555"/>
    </source>
</evidence>
<comment type="subcellular location">
    <subcellularLocation>
        <location evidence="9">Cytoplasm</location>
    </subcellularLocation>
</comment>
<evidence type="ECO:0000313" key="11">
    <source>
        <dbReference type="EMBL" id="SFL87070.1"/>
    </source>
</evidence>